<name>A0A4Z2G1Y6_9TELE</name>
<sequence length="77" mass="8671">MDGGNRAGDRQVVFILTEDVGAEDRQIDVVHGDFTHFWQRREGMVSLATSFSSFTAVAMPCWQRSCRLATRCSTRTT</sequence>
<organism evidence="1 2">
    <name type="scientific">Liparis tanakae</name>
    <name type="common">Tanaka's snailfish</name>
    <dbReference type="NCBI Taxonomy" id="230148"/>
    <lineage>
        <taxon>Eukaryota</taxon>
        <taxon>Metazoa</taxon>
        <taxon>Chordata</taxon>
        <taxon>Craniata</taxon>
        <taxon>Vertebrata</taxon>
        <taxon>Euteleostomi</taxon>
        <taxon>Actinopterygii</taxon>
        <taxon>Neopterygii</taxon>
        <taxon>Teleostei</taxon>
        <taxon>Neoteleostei</taxon>
        <taxon>Acanthomorphata</taxon>
        <taxon>Eupercaria</taxon>
        <taxon>Perciformes</taxon>
        <taxon>Cottioidei</taxon>
        <taxon>Cottales</taxon>
        <taxon>Liparidae</taxon>
        <taxon>Liparis</taxon>
    </lineage>
</organism>
<evidence type="ECO:0000313" key="1">
    <source>
        <dbReference type="EMBL" id="TNN46542.1"/>
    </source>
</evidence>
<protein>
    <submittedName>
        <fullName evidence="1">Uncharacterized protein</fullName>
    </submittedName>
</protein>
<dbReference type="Proteomes" id="UP000314294">
    <property type="component" value="Unassembled WGS sequence"/>
</dbReference>
<accession>A0A4Z2G1Y6</accession>
<comment type="caution">
    <text evidence="1">The sequence shown here is derived from an EMBL/GenBank/DDBJ whole genome shotgun (WGS) entry which is preliminary data.</text>
</comment>
<reference evidence="1 2" key="1">
    <citation type="submission" date="2019-03" db="EMBL/GenBank/DDBJ databases">
        <title>First draft genome of Liparis tanakae, snailfish: a comprehensive survey of snailfish specific genes.</title>
        <authorList>
            <person name="Kim W."/>
            <person name="Song I."/>
            <person name="Jeong J.-H."/>
            <person name="Kim D."/>
            <person name="Kim S."/>
            <person name="Ryu S."/>
            <person name="Song J.Y."/>
            <person name="Lee S.K."/>
        </authorList>
    </citation>
    <scope>NUCLEOTIDE SEQUENCE [LARGE SCALE GENOMIC DNA]</scope>
    <source>
        <tissue evidence="1">Muscle</tissue>
    </source>
</reference>
<dbReference type="AlphaFoldDB" id="A0A4Z2G1Y6"/>
<proteinExistence type="predicted"/>
<keyword evidence="2" id="KW-1185">Reference proteome</keyword>
<gene>
    <name evidence="1" type="ORF">EYF80_043264</name>
</gene>
<dbReference type="EMBL" id="SRLO01000784">
    <property type="protein sequence ID" value="TNN46542.1"/>
    <property type="molecule type" value="Genomic_DNA"/>
</dbReference>
<evidence type="ECO:0000313" key="2">
    <source>
        <dbReference type="Proteomes" id="UP000314294"/>
    </source>
</evidence>